<keyword evidence="1" id="KW-1133">Transmembrane helix</keyword>
<dbReference type="OrthoDB" id="2453682at2"/>
<organism evidence="2 3">
    <name type="scientific">Peribacillus deserti</name>
    <dbReference type="NCBI Taxonomy" id="673318"/>
    <lineage>
        <taxon>Bacteria</taxon>
        <taxon>Bacillati</taxon>
        <taxon>Bacillota</taxon>
        <taxon>Bacilli</taxon>
        <taxon>Bacillales</taxon>
        <taxon>Bacillaceae</taxon>
        <taxon>Peribacillus</taxon>
    </lineage>
</organism>
<dbReference type="EMBL" id="PGUY01000046">
    <property type="protein sequence ID" value="PLT29092.1"/>
    <property type="molecule type" value="Genomic_DNA"/>
</dbReference>
<evidence type="ECO:0000256" key="1">
    <source>
        <dbReference type="SAM" id="Phobius"/>
    </source>
</evidence>
<accession>A0A2N5M428</accession>
<sequence length="143" mass="16456">MKQEEKRGDFILEKLRKINMKTAVFMGIIFYSLTILIHFLIISKSIPFTWVNGGRSESFAEQLPISVINVVISIIGVVFTLIVGRIKLYKYKRGITVICWFFVVLWSFGFIQQLFGTPFEKMVCSLVLIIGVISNLRMAIEKK</sequence>
<feature type="transmembrane region" description="Helical" evidence="1">
    <location>
        <begin position="122"/>
        <end position="140"/>
    </location>
</feature>
<comment type="caution">
    <text evidence="2">The sequence shown here is derived from an EMBL/GenBank/DDBJ whole genome shotgun (WGS) entry which is preliminary data.</text>
</comment>
<dbReference type="Proteomes" id="UP000234748">
    <property type="component" value="Unassembled WGS sequence"/>
</dbReference>
<feature type="transmembrane region" description="Helical" evidence="1">
    <location>
        <begin position="21"/>
        <end position="43"/>
    </location>
</feature>
<evidence type="ECO:0000313" key="3">
    <source>
        <dbReference type="Proteomes" id="UP000234748"/>
    </source>
</evidence>
<protein>
    <submittedName>
        <fullName evidence="2">Uncharacterized protein</fullName>
    </submittedName>
</protein>
<keyword evidence="3" id="KW-1185">Reference proteome</keyword>
<reference evidence="2 3" key="1">
    <citation type="submission" date="2017-11" db="EMBL/GenBank/DDBJ databases">
        <title>Comparitive Functional Genomics of Dry Heat Resistant strains isolated from the Viking Spacecraft.</title>
        <authorList>
            <person name="Seuylemezian A."/>
            <person name="Cooper K."/>
            <person name="Vaishampayan P."/>
        </authorList>
    </citation>
    <scope>NUCLEOTIDE SEQUENCE [LARGE SCALE GENOMIC DNA]</scope>
    <source>
        <strain evidence="2 3">V1-29</strain>
    </source>
</reference>
<keyword evidence="1" id="KW-0472">Membrane</keyword>
<dbReference type="AlphaFoldDB" id="A0A2N5M428"/>
<proteinExistence type="predicted"/>
<dbReference type="RefSeq" id="WP_101643510.1">
    <property type="nucleotide sequence ID" value="NZ_PGUY01000046.1"/>
</dbReference>
<feature type="transmembrane region" description="Helical" evidence="1">
    <location>
        <begin position="95"/>
        <end position="116"/>
    </location>
</feature>
<name>A0A2N5M428_9BACI</name>
<feature type="transmembrane region" description="Helical" evidence="1">
    <location>
        <begin position="63"/>
        <end position="83"/>
    </location>
</feature>
<keyword evidence="1" id="KW-0812">Transmembrane</keyword>
<evidence type="ECO:0000313" key="2">
    <source>
        <dbReference type="EMBL" id="PLT29092.1"/>
    </source>
</evidence>
<gene>
    <name evidence="2" type="ORF">CUU66_14840</name>
</gene>